<evidence type="ECO:0000259" key="4">
    <source>
        <dbReference type="Pfam" id="PF10342"/>
    </source>
</evidence>
<dbReference type="Pfam" id="PF10342">
    <property type="entry name" value="Kre9_KNH"/>
    <property type="match status" value="1"/>
</dbReference>
<dbReference type="PANTHER" id="PTHR40633">
    <property type="entry name" value="MATRIX PROTEIN, PUTATIVE (AFU_ORTHOLOGUE AFUA_8G05410)-RELATED"/>
    <property type="match status" value="1"/>
</dbReference>
<dbReference type="AlphaFoldDB" id="A0A9P4Q3T1"/>
<feature type="chain" id="PRO_5040293918" description="Yeast cell wall synthesis Kre9/Knh1-like N-terminal domain-containing protein" evidence="3">
    <location>
        <begin position="19"/>
        <end position="241"/>
    </location>
</feature>
<feature type="signal peptide" evidence="3">
    <location>
        <begin position="1"/>
        <end position="18"/>
    </location>
</feature>
<name>A0A9P4Q3T1_9PEZI</name>
<gene>
    <name evidence="5" type="ORF">K431DRAFT_252503</name>
</gene>
<dbReference type="Proteomes" id="UP000799441">
    <property type="component" value="Unassembled WGS sequence"/>
</dbReference>
<dbReference type="PANTHER" id="PTHR40633:SF6">
    <property type="entry name" value="MATRIX PROTEIN, PUTATIVE (AFU_ORTHOLOGUE AFUA_8G05410)-RELATED"/>
    <property type="match status" value="1"/>
</dbReference>
<reference evidence="5" key="1">
    <citation type="journal article" date="2020" name="Stud. Mycol.">
        <title>101 Dothideomycetes genomes: a test case for predicting lifestyles and emergence of pathogens.</title>
        <authorList>
            <person name="Haridas S."/>
            <person name="Albert R."/>
            <person name="Binder M."/>
            <person name="Bloem J."/>
            <person name="Labutti K."/>
            <person name="Salamov A."/>
            <person name="Andreopoulos B."/>
            <person name="Baker S."/>
            <person name="Barry K."/>
            <person name="Bills G."/>
            <person name="Bluhm B."/>
            <person name="Cannon C."/>
            <person name="Castanera R."/>
            <person name="Culley D."/>
            <person name="Daum C."/>
            <person name="Ezra D."/>
            <person name="Gonzalez J."/>
            <person name="Henrissat B."/>
            <person name="Kuo A."/>
            <person name="Liang C."/>
            <person name="Lipzen A."/>
            <person name="Lutzoni F."/>
            <person name="Magnuson J."/>
            <person name="Mondo S."/>
            <person name="Nolan M."/>
            <person name="Ohm R."/>
            <person name="Pangilinan J."/>
            <person name="Park H.-J."/>
            <person name="Ramirez L."/>
            <person name="Alfaro M."/>
            <person name="Sun H."/>
            <person name="Tritt A."/>
            <person name="Yoshinaga Y."/>
            <person name="Zwiers L.-H."/>
            <person name="Turgeon B."/>
            <person name="Goodwin S."/>
            <person name="Spatafora J."/>
            <person name="Crous P."/>
            <person name="Grigoriev I."/>
        </authorList>
    </citation>
    <scope>NUCLEOTIDE SEQUENCE</scope>
    <source>
        <strain evidence="5">CBS 116435</strain>
    </source>
</reference>
<evidence type="ECO:0000313" key="5">
    <source>
        <dbReference type="EMBL" id="KAF2718823.1"/>
    </source>
</evidence>
<protein>
    <recommendedName>
        <fullName evidence="4">Yeast cell wall synthesis Kre9/Knh1-like N-terminal domain-containing protein</fullName>
    </recommendedName>
</protein>
<proteinExistence type="predicted"/>
<evidence type="ECO:0000313" key="6">
    <source>
        <dbReference type="Proteomes" id="UP000799441"/>
    </source>
</evidence>
<feature type="compositionally biased region" description="Low complexity" evidence="2">
    <location>
        <begin position="191"/>
        <end position="207"/>
    </location>
</feature>
<dbReference type="InterPro" id="IPR052982">
    <property type="entry name" value="SRP1/TIP1-like"/>
</dbReference>
<keyword evidence="6" id="KW-1185">Reference proteome</keyword>
<dbReference type="OrthoDB" id="5589325at2759"/>
<sequence>MQLKALFLGACAVALASAQSSVLTFTRVPNPITVGQAVALTYATNDTESPVSIILRKGTSTNLQTVATLTDNATGGQYIWTPTRELSTDNDYALEITQGSQVNYFGPFSIQGGSGHAPPGYGGSHSASATGWPSSYHSLTPSVSAYPTYSANSTTAYYPGTASSYGTASTISRNTTLSSATLSSSYKPTTAVTTTTAGSGSSTSGAGFQSPSARPTNAASGLKAGSSIALVFGAIAAVLYA</sequence>
<organism evidence="5 6">
    <name type="scientific">Polychaeton citri CBS 116435</name>
    <dbReference type="NCBI Taxonomy" id="1314669"/>
    <lineage>
        <taxon>Eukaryota</taxon>
        <taxon>Fungi</taxon>
        <taxon>Dikarya</taxon>
        <taxon>Ascomycota</taxon>
        <taxon>Pezizomycotina</taxon>
        <taxon>Dothideomycetes</taxon>
        <taxon>Dothideomycetidae</taxon>
        <taxon>Capnodiales</taxon>
        <taxon>Capnodiaceae</taxon>
        <taxon>Polychaeton</taxon>
    </lineage>
</organism>
<evidence type="ECO:0000256" key="2">
    <source>
        <dbReference type="SAM" id="MobiDB-lite"/>
    </source>
</evidence>
<evidence type="ECO:0000256" key="1">
    <source>
        <dbReference type="ARBA" id="ARBA00022729"/>
    </source>
</evidence>
<feature type="domain" description="Yeast cell wall synthesis Kre9/Knh1-like N-terminal" evidence="4">
    <location>
        <begin position="32"/>
        <end position="110"/>
    </location>
</feature>
<evidence type="ECO:0000256" key="3">
    <source>
        <dbReference type="SAM" id="SignalP"/>
    </source>
</evidence>
<dbReference type="EMBL" id="MU003819">
    <property type="protein sequence ID" value="KAF2718823.1"/>
    <property type="molecule type" value="Genomic_DNA"/>
</dbReference>
<keyword evidence="1 3" id="KW-0732">Signal</keyword>
<accession>A0A9P4Q3T1</accession>
<feature type="region of interest" description="Disordered" evidence="2">
    <location>
        <begin position="191"/>
        <end position="216"/>
    </location>
</feature>
<dbReference type="InterPro" id="IPR018466">
    <property type="entry name" value="Kre9/Knh1-like_N"/>
</dbReference>
<comment type="caution">
    <text evidence="5">The sequence shown here is derived from an EMBL/GenBank/DDBJ whole genome shotgun (WGS) entry which is preliminary data.</text>
</comment>